<evidence type="ECO:0000256" key="1">
    <source>
        <dbReference type="ARBA" id="ARBA00004141"/>
    </source>
</evidence>
<evidence type="ECO:0000256" key="10">
    <source>
        <dbReference type="ARBA" id="ARBA00023136"/>
    </source>
</evidence>
<feature type="transmembrane region" description="Helical" evidence="14">
    <location>
        <begin position="150"/>
        <end position="169"/>
    </location>
</feature>
<dbReference type="EMBL" id="CAACVG010007252">
    <property type="protein sequence ID" value="VEN44478.1"/>
    <property type="molecule type" value="Genomic_DNA"/>
</dbReference>
<evidence type="ECO:0000256" key="14">
    <source>
        <dbReference type="RuleBase" id="RU363109"/>
    </source>
</evidence>
<dbReference type="EC" id="4.2.1.134" evidence="4 14"/>
<reference evidence="15 16" key="1">
    <citation type="submission" date="2019-01" db="EMBL/GenBank/DDBJ databases">
        <authorList>
            <person name="Sayadi A."/>
        </authorList>
    </citation>
    <scope>NUCLEOTIDE SEQUENCE [LARGE SCALE GENOMIC DNA]</scope>
</reference>
<keyword evidence="16" id="KW-1185">Reference proteome</keyword>
<evidence type="ECO:0000256" key="12">
    <source>
        <dbReference type="ARBA" id="ARBA00023239"/>
    </source>
</evidence>
<feature type="transmembrane region" description="Helical" evidence="14">
    <location>
        <begin position="84"/>
        <end position="105"/>
    </location>
</feature>
<protein>
    <recommendedName>
        <fullName evidence="4 14">Very-long-chain (3R)-3-hydroxyacyl-CoA dehydratase</fullName>
        <ecNumber evidence="4 14">4.2.1.134</ecNumber>
    </recommendedName>
</protein>
<evidence type="ECO:0000256" key="3">
    <source>
        <dbReference type="ARBA" id="ARBA00007811"/>
    </source>
</evidence>
<comment type="subcellular location">
    <subcellularLocation>
        <location evidence="14">Endoplasmic reticulum membrane</location>
        <topology evidence="14">Multi-pass membrane protein</topology>
    </subcellularLocation>
    <subcellularLocation>
        <location evidence="1">Membrane</location>
        <topology evidence="1">Multi-pass membrane protein</topology>
    </subcellularLocation>
</comment>
<evidence type="ECO:0000256" key="2">
    <source>
        <dbReference type="ARBA" id="ARBA00005194"/>
    </source>
</evidence>
<organism evidence="15 16">
    <name type="scientific">Callosobruchus maculatus</name>
    <name type="common">Southern cowpea weevil</name>
    <name type="synonym">Pulse bruchid</name>
    <dbReference type="NCBI Taxonomy" id="64391"/>
    <lineage>
        <taxon>Eukaryota</taxon>
        <taxon>Metazoa</taxon>
        <taxon>Ecdysozoa</taxon>
        <taxon>Arthropoda</taxon>
        <taxon>Hexapoda</taxon>
        <taxon>Insecta</taxon>
        <taxon>Pterygota</taxon>
        <taxon>Neoptera</taxon>
        <taxon>Endopterygota</taxon>
        <taxon>Coleoptera</taxon>
        <taxon>Polyphaga</taxon>
        <taxon>Cucujiformia</taxon>
        <taxon>Chrysomeloidea</taxon>
        <taxon>Chrysomelidae</taxon>
        <taxon>Bruchinae</taxon>
        <taxon>Bruchini</taxon>
        <taxon>Callosobruchus</taxon>
    </lineage>
</organism>
<keyword evidence="10 14" id="KW-0472">Membrane</keyword>
<feature type="transmembrane region" description="Helical" evidence="14">
    <location>
        <begin position="20"/>
        <end position="38"/>
    </location>
</feature>
<evidence type="ECO:0000313" key="16">
    <source>
        <dbReference type="Proteomes" id="UP000410492"/>
    </source>
</evidence>
<keyword evidence="12 14" id="KW-0456">Lyase</keyword>
<evidence type="ECO:0000256" key="7">
    <source>
        <dbReference type="ARBA" id="ARBA00022832"/>
    </source>
</evidence>
<dbReference type="OrthoDB" id="46988at2759"/>
<dbReference type="PANTHER" id="PTHR11035:SF3">
    <property type="entry name" value="VERY-LONG-CHAIN (3R)-3-HYDROXYACYL-COA DEHYDRATASE"/>
    <property type="match status" value="1"/>
</dbReference>
<keyword evidence="14" id="KW-0256">Endoplasmic reticulum</keyword>
<dbReference type="UniPathway" id="UPA00094"/>
<dbReference type="GO" id="GO:0005789">
    <property type="term" value="C:endoplasmic reticulum membrane"/>
    <property type="evidence" value="ECO:0007669"/>
    <property type="project" value="UniProtKB-SubCell"/>
</dbReference>
<keyword evidence="7 14" id="KW-0276">Fatty acid metabolism</keyword>
<dbReference type="Proteomes" id="UP000410492">
    <property type="component" value="Unassembled WGS sequence"/>
</dbReference>
<keyword evidence="5 14" id="KW-0444">Lipid biosynthesis</keyword>
<dbReference type="InterPro" id="IPR007482">
    <property type="entry name" value="Tyr_Pase-like_PTPLA"/>
</dbReference>
<dbReference type="Pfam" id="PF04387">
    <property type="entry name" value="PTPLA"/>
    <property type="match status" value="1"/>
</dbReference>
<keyword evidence="9 14" id="KW-0443">Lipid metabolism</keyword>
<proteinExistence type="inferred from homology"/>
<evidence type="ECO:0000313" key="15">
    <source>
        <dbReference type="EMBL" id="VEN44478.1"/>
    </source>
</evidence>
<keyword evidence="6 14" id="KW-0812">Transmembrane</keyword>
<evidence type="ECO:0000256" key="4">
    <source>
        <dbReference type="ARBA" id="ARBA00013122"/>
    </source>
</evidence>
<evidence type="ECO:0000256" key="8">
    <source>
        <dbReference type="ARBA" id="ARBA00022989"/>
    </source>
</evidence>
<dbReference type="GO" id="GO:0030497">
    <property type="term" value="P:fatty acid elongation"/>
    <property type="evidence" value="ECO:0007669"/>
    <property type="project" value="TreeGrafter"/>
</dbReference>
<feature type="transmembrane region" description="Helical" evidence="14">
    <location>
        <begin position="189"/>
        <end position="213"/>
    </location>
</feature>
<gene>
    <name evidence="15" type="ORF">CALMAC_LOCUS7246</name>
</gene>
<dbReference type="AlphaFoldDB" id="A0A653C984"/>
<feature type="transmembrane region" description="Helical" evidence="14">
    <location>
        <begin position="58"/>
        <end position="77"/>
    </location>
</feature>
<sequence>MSQKSGNKKKEKEPSMITHLYLIAYNVVQTFGWSYLLYQLSTYYLTPSTKSLYETVKWSVIIFQNAAVLEVVHAFTGMVRSNPIITAAQIASRVVVVCGVLMVTQAARDTIGLPMALLAWSVTEIIRYSTYAFTLLGGVPYFLKWLRYSTFIVLYPIGVTGEQLCMYAAQREVAEKQLFSYSLPNSMNFIFNYQYFLILVMLTYIPFFPKLYLHMFSQRRKALGDEKKVK</sequence>
<dbReference type="GO" id="GO:0030148">
    <property type="term" value="P:sphingolipid biosynthetic process"/>
    <property type="evidence" value="ECO:0007669"/>
    <property type="project" value="TreeGrafter"/>
</dbReference>
<keyword evidence="11 14" id="KW-0275">Fatty acid biosynthesis</keyword>
<evidence type="ECO:0000256" key="5">
    <source>
        <dbReference type="ARBA" id="ARBA00022516"/>
    </source>
</evidence>
<evidence type="ECO:0000256" key="13">
    <source>
        <dbReference type="ARBA" id="ARBA00036671"/>
    </source>
</evidence>
<evidence type="ECO:0000256" key="6">
    <source>
        <dbReference type="ARBA" id="ARBA00022692"/>
    </source>
</evidence>
<accession>A0A653C984</accession>
<comment type="function">
    <text evidence="14">Catalyzes the third of the four reactions of the long-chain fatty acids elongation cycle. This endoplasmic reticulum-bound enzymatic process, allows the addition of two carbons to the chain of long- and very long-chain fatty acids/VLCFAs per cycle. This enzyme catalyzes the dehydration of the 3-hydroxyacyl-CoA intermediate into trans-2,3-enoyl-CoA, within each cycle of fatty acid elongation. Thereby, it participates to the production of VLCFAs of different chain lengths that are involved in multiple biological processes as precursors of membrane lipids and lipid mediators.</text>
</comment>
<evidence type="ECO:0000256" key="11">
    <source>
        <dbReference type="ARBA" id="ARBA00023160"/>
    </source>
</evidence>
<dbReference type="GO" id="GO:0102158">
    <property type="term" value="F:very-long-chain (3R)-3-hydroxyacyl-CoA dehydratase activity"/>
    <property type="evidence" value="ECO:0007669"/>
    <property type="project" value="UniProtKB-EC"/>
</dbReference>
<comment type="similarity">
    <text evidence="3 14">Belongs to the very long-chain fatty acids dehydratase HACD family.</text>
</comment>
<dbReference type="GO" id="GO:0042761">
    <property type="term" value="P:very long-chain fatty acid biosynthetic process"/>
    <property type="evidence" value="ECO:0007669"/>
    <property type="project" value="TreeGrafter"/>
</dbReference>
<evidence type="ECO:0000256" key="9">
    <source>
        <dbReference type="ARBA" id="ARBA00023098"/>
    </source>
</evidence>
<dbReference type="PANTHER" id="PTHR11035">
    <property type="entry name" value="VERY-LONG-CHAIN (3R)-3-HYDROXYACYL-COA DEHYDRATASE"/>
    <property type="match status" value="1"/>
</dbReference>
<keyword evidence="8 14" id="KW-1133">Transmembrane helix</keyword>
<name>A0A653C984_CALMS</name>
<comment type="pathway">
    <text evidence="2 14">Lipid metabolism; fatty acid biosynthesis.</text>
</comment>
<comment type="catalytic activity">
    <reaction evidence="13 14">
        <text>a very-long-chain (3R)-3-hydroxyacyl-CoA = a very-long-chain (2E)-enoyl-CoA + H2O</text>
        <dbReference type="Rhea" id="RHEA:45812"/>
        <dbReference type="ChEBI" id="CHEBI:15377"/>
        <dbReference type="ChEBI" id="CHEBI:83728"/>
        <dbReference type="ChEBI" id="CHEBI:85440"/>
        <dbReference type="EC" id="4.2.1.134"/>
    </reaction>
</comment>
<feature type="transmembrane region" description="Helical" evidence="14">
    <location>
        <begin position="125"/>
        <end position="143"/>
    </location>
</feature>